<dbReference type="InterPro" id="IPR036397">
    <property type="entry name" value="RNaseH_sf"/>
</dbReference>
<evidence type="ECO:0000256" key="2">
    <source>
        <dbReference type="ARBA" id="ARBA00022801"/>
    </source>
</evidence>
<dbReference type="InterPro" id="IPR051132">
    <property type="entry name" value="3-5_Exonuclease_domain"/>
</dbReference>
<reference evidence="3 4" key="1">
    <citation type="journal article" date="2020" name="Mol. Biol. Evol.">
        <title>Distinct Expression and Methylation Patterns for Genes with Different Fates following a Single Whole-Genome Duplication in Flowering Plants.</title>
        <authorList>
            <person name="Shi T."/>
            <person name="Rahmani R.S."/>
            <person name="Gugger P.F."/>
            <person name="Wang M."/>
            <person name="Li H."/>
            <person name="Zhang Y."/>
            <person name="Li Z."/>
            <person name="Wang Q."/>
            <person name="Van de Peer Y."/>
            <person name="Marchal K."/>
            <person name="Chen J."/>
        </authorList>
    </citation>
    <scope>NUCLEOTIDE SEQUENCE [LARGE SCALE GENOMIC DNA]</scope>
    <source>
        <tissue evidence="3">Leaf</tissue>
    </source>
</reference>
<evidence type="ECO:0000313" key="3">
    <source>
        <dbReference type="EMBL" id="DAD28963.1"/>
    </source>
</evidence>
<dbReference type="PANTHER" id="PTHR13620:SF105">
    <property type="entry name" value="OS01G0737700 PROTEIN"/>
    <property type="match status" value="1"/>
</dbReference>
<dbReference type="AlphaFoldDB" id="A0A822YA41"/>
<organism evidence="3 4">
    <name type="scientific">Nelumbo nucifera</name>
    <name type="common">Sacred lotus</name>
    <dbReference type="NCBI Taxonomy" id="4432"/>
    <lineage>
        <taxon>Eukaryota</taxon>
        <taxon>Viridiplantae</taxon>
        <taxon>Streptophyta</taxon>
        <taxon>Embryophyta</taxon>
        <taxon>Tracheophyta</taxon>
        <taxon>Spermatophyta</taxon>
        <taxon>Magnoliopsida</taxon>
        <taxon>Proteales</taxon>
        <taxon>Nelumbonaceae</taxon>
        <taxon>Nelumbo</taxon>
    </lineage>
</organism>
<evidence type="ECO:0008006" key="5">
    <source>
        <dbReference type="Google" id="ProtNLM"/>
    </source>
</evidence>
<name>A0A822YA41_NELNU</name>
<evidence type="ECO:0000256" key="1">
    <source>
        <dbReference type="ARBA" id="ARBA00022722"/>
    </source>
</evidence>
<comment type="caution">
    <text evidence="3">The sequence shown here is derived from an EMBL/GenBank/DDBJ whole genome shotgun (WGS) entry which is preliminary data.</text>
</comment>
<keyword evidence="1" id="KW-0540">Nuclease</keyword>
<protein>
    <recommendedName>
        <fullName evidence="5">3'-5' exonuclease domain-containing protein</fullName>
    </recommendedName>
</protein>
<dbReference type="SUPFAM" id="SSF53098">
    <property type="entry name" value="Ribonuclease H-like"/>
    <property type="match status" value="1"/>
</dbReference>
<keyword evidence="4" id="KW-1185">Reference proteome</keyword>
<proteinExistence type="predicted"/>
<evidence type="ECO:0000313" key="4">
    <source>
        <dbReference type="Proteomes" id="UP000607653"/>
    </source>
</evidence>
<accession>A0A822YA41</accession>
<dbReference type="InterPro" id="IPR012337">
    <property type="entry name" value="RNaseH-like_sf"/>
</dbReference>
<dbReference type="GO" id="GO:0008408">
    <property type="term" value="F:3'-5' exonuclease activity"/>
    <property type="evidence" value="ECO:0007669"/>
    <property type="project" value="UniProtKB-ARBA"/>
</dbReference>
<dbReference type="GO" id="GO:0003676">
    <property type="term" value="F:nucleic acid binding"/>
    <property type="evidence" value="ECO:0007669"/>
    <property type="project" value="InterPro"/>
</dbReference>
<dbReference type="Proteomes" id="UP000607653">
    <property type="component" value="Unassembled WGS sequence"/>
</dbReference>
<sequence>MGRRCLIFQLAHADYIPSSLLDFLEDKRFMFVGFEIEQDVEKLSQDHDLSVYYWKDLWSLVANQFSMLELKNAGLKQLAWEVLKEDINKPRYITLSN</sequence>
<dbReference type="PANTHER" id="PTHR13620">
    <property type="entry name" value="3-5 EXONUCLEASE"/>
    <property type="match status" value="1"/>
</dbReference>
<dbReference type="EMBL" id="DUZY01000002">
    <property type="protein sequence ID" value="DAD28963.1"/>
    <property type="molecule type" value="Genomic_DNA"/>
</dbReference>
<dbReference type="Gene3D" id="3.30.420.10">
    <property type="entry name" value="Ribonuclease H-like superfamily/Ribonuclease H"/>
    <property type="match status" value="1"/>
</dbReference>
<gene>
    <name evidence="3" type="ORF">HUJ06_030431</name>
</gene>
<keyword evidence="2" id="KW-0378">Hydrolase</keyword>